<evidence type="ECO:0000256" key="11">
    <source>
        <dbReference type="PROSITE-ProRule" id="PRU00207"/>
    </source>
</evidence>
<dbReference type="InterPro" id="IPR049342">
    <property type="entry name" value="TRAF1-6_MATH_dom"/>
</dbReference>
<evidence type="ECO:0000256" key="3">
    <source>
        <dbReference type="ARBA" id="ARBA00022499"/>
    </source>
</evidence>
<dbReference type="InterPro" id="IPR002083">
    <property type="entry name" value="MATH/TRAF_dom"/>
</dbReference>
<feature type="coiled-coil region" evidence="12">
    <location>
        <begin position="129"/>
        <end position="184"/>
    </location>
</feature>
<dbReference type="PANTHER" id="PTHR10131:SF94">
    <property type="entry name" value="TNF RECEPTOR-ASSOCIATED FACTOR 4"/>
    <property type="match status" value="1"/>
</dbReference>
<evidence type="ECO:0000256" key="4">
    <source>
        <dbReference type="ARBA" id="ARBA00022703"/>
    </source>
</evidence>
<feature type="domain" description="MATH" evidence="13">
    <location>
        <begin position="202"/>
        <end position="348"/>
    </location>
</feature>
<evidence type="ECO:0000256" key="6">
    <source>
        <dbReference type="ARBA" id="ARBA00022737"/>
    </source>
</evidence>
<reference evidence="15" key="1">
    <citation type="journal article" date="2010" name="Dev. Biol.">
        <title>Different requirements for conserved post-transcriptional regulators in planarian regeneration and stem cell maintenance.</title>
        <authorList>
            <person name="Rouhana L."/>
            <person name="Shibata N."/>
            <person name="Nishimura O."/>
            <person name="Agata K."/>
        </authorList>
    </citation>
    <scope>NUCLEOTIDE SEQUENCE</scope>
</reference>
<evidence type="ECO:0000259" key="13">
    <source>
        <dbReference type="PROSITE" id="PS50144"/>
    </source>
</evidence>
<dbReference type="GO" id="GO:0006915">
    <property type="term" value="P:apoptotic process"/>
    <property type="evidence" value="ECO:0007669"/>
    <property type="project" value="UniProtKB-KW"/>
</dbReference>
<evidence type="ECO:0000256" key="7">
    <source>
        <dbReference type="ARBA" id="ARBA00022771"/>
    </source>
</evidence>
<accession>D5JG59</accession>
<keyword evidence="15" id="KW-0675">Receptor</keyword>
<dbReference type="GO" id="GO:0007165">
    <property type="term" value="P:signal transduction"/>
    <property type="evidence" value="ECO:0007669"/>
    <property type="project" value="InterPro"/>
</dbReference>
<dbReference type="InterPro" id="IPR001293">
    <property type="entry name" value="Znf_TRAF"/>
</dbReference>
<evidence type="ECO:0000256" key="9">
    <source>
        <dbReference type="ARBA" id="ARBA00022843"/>
    </source>
</evidence>
<sequence length="356" mass="40834">MVEHIESCDLREITCEKCGIKFGAKEKANHDKDKCEMRMVNCDYCGITMKSKDLNIIHLNPDRDELCSKYVGICSNNCNETRKVNLKDHLKICPNKKLECPFHQFDCKIDKMTKEKLMKHLDEEYFNHTSSLINKVKDLESKIIDLESELHNQILITKELFEMNKKSSESRLKIEKTIEELKKKAPATSIQTIDNKNVIFRNASFIWKFTDFEVRRVDAESGGRVSVTSDAFYTSEFGYKMCLRVYPAGDGVGKGTHLSVFFAIMKGEFDDLLSWPFKQKVTLSILDQESGSKPHSDTFKPDARSACYQKPTDECNIASGFPKFILLSLIMNNSIYCKNDTIFLKIAVDTMGIFKP</sequence>
<keyword evidence="4" id="KW-0053">Apoptosis</keyword>
<dbReference type="GO" id="GO:0043122">
    <property type="term" value="P:regulation of canonical NF-kappaB signal transduction"/>
    <property type="evidence" value="ECO:0007669"/>
    <property type="project" value="TreeGrafter"/>
</dbReference>
<dbReference type="AlphaFoldDB" id="D5JG59"/>
<evidence type="ECO:0000259" key="14">
    <source>
        <dbReference type="PROSITE" id="PS50145"/>
    </source>
</evidence>
<dbReference type="PROSITE" id="PS50144">
    <property type="entry name" value="MATH"/>
    <property type="match status" value="1"/>
</dbReference>
<evidence type="ECO:0000256" key="2">
    <source>
        <dbReference type="ARBA" id="ARBA00022490"/>
    </source>
</evidence>
<keyword evidence="6" id="KW-0677">Repeat</keyword>
<evidence type="ECO:0000313" key="15">
    <source>
        <dbReference type="EMBL" id="ADF47429.1"/>
    </source>
</evidence>
<evidence type="ECO:0000256" key="10">
    <source>
        <dbReference type="ARBA" id="ARBA00023054"/>
    </source>
</evidence>
<evidence type="ECO:0000256" key="5">
    <source>
        <dbReference type="ARBA" id="ARBA00022723"/>
    </source>
</evidence>
<keyword evidence="9" id="KW-0832">Ubl conjugation</keyword>
<dbReference type="GO" id="GO:0042981">
    <property type="term" value="P:regulation of apoptotic process"/>
    <property type="evidence" value="ECO:0007669"/>
    <property type="project" value="InterPro"/>
</dbReference>
<dbReference type="SMART" id="SM00061">
    <property type="entry name" value="MATH"/>
    <property type="match status" value="1"/>
</dbReference>
<dbReference type="GO" id="GO:0005737">
    <property type="term" value="C:cytoplasm"/>
    <property type="evidence" value="ECO:0007669"/>
    <property type="project" value="UniProtKB-SubCell"/>
</dbReference>
<dbReference type="PANTHER" id="PTHR10131">
    <property type="entry name" value="TNF RECEPTOR ASSOCIATED FACTOR"/>
    <property type="match status" value="1"/>
</dbReference>
<proteinExistence type="evidence at transcript level"/>
<feature type="zinc finger region" description="TRAF-type" evidence="11">
    <location>
        <begin position="58"/>
        <end position="108"/>
    </location>
</feature>
<dbReference type="FunFam" id="2.60.210.10:FF:000001">
    <property type="entry name" value="TNF receptor-associated factor"/>
    <property type="match status" value="1"/>
</dbReference>
<organism evidence="15">
    <name type="scientific">Dugesia japonica</name>
    <name type="common">Planarian</name>
    <dbReference type="NCBI Taxonomy" id="6161"/>
    <lineage>
        <taxon>Eukaryota</taxon>
        <taxon>Metazoa</taxon>
        <taxon>Spiralia</taxon>
        <taxon>Lophotrochozoa</taxon>
        <taxon>Platyhelminthes</taxon>
        <taxon>Rhabditophora</taxon>
        <taxon>Seriata</taxon>
        <taxon>Tricladida</taxon>
        <taxon>Continenticola</taxon>
        <taxon>Geoplanoidea</taxon>
        <taxon>Dugesiidae</taxon>
        <taxon>Dugesia</taxon>
    </lineage>
</organism>
<dbReference type="EMBL" id="GU305882">
    <property type="protein sequence ID" value="ADF47429.1"/>
    <property type="molecule type" value="mRNA"/>
</dbReference>
<dbReference type="Gene3D" id="3.30.40.10">
    <property type="entry name" value="Zinc/RING finger domain, C3HC4 (zinc finger)"/>
    <property type="match status" value="1"/>
</dbReference>
<comment type="subcellular location">
    <subcellularLocation>
        <location evidence="1">Cytoplasm</location>
    </subcellularLocation>
</comment>
<dbReference type="Pfam" id="PF21355">
    <property type="entry name" value="TRAF-mep_MATH"/>
    <property type="match status" value="1"/>
</dbReference>
<evidence type="ECO:0000256" key="12">
    <source>
        <dbReference type="SAM" id="Coils"/>
    </source>
</evidence>
<dbReference type="GO" id="GO:0008270">
    <property type="term" value="F:zinc ion binding"/>
    <property type="evidence" value="ECO:0007669"/>
    <property type="project" value="UniProtKB-KW"/>
</dbReference>
<dbReference type="InterPro" id="IPR012227">
    <property type="entry name" value="TNF_rcpt-assoc_TRAF_met"/>
</dbReference>
<protein>
    <submittedName>
        <fullName evidence="15">TNF receptor-associated factor-2-like protein A</fullName>
    </submittedName>
</protein>
<keyword evidence="5 11" id="KW-0479">Metal-binding</keyword>
<feature type="zinc finger region" description="TRAF-type" evidence="11">
    <location>
        <begin position="4"/>
        <end position="45"/>
    </location>
</feature>
<dbReference type="InterPro" id="IPR013083">
    <property type="entry name" value="Znf_RING/FYVE/PHD"/>
</dbReference>
<keyword evidence="3" id="KW-1017">Isopeptide bond</keyword>
<feature type="domain" description="TRAF-type" evidence="14">
    <location>
        <begin position="4"/>
        <end position="45"/>
    </location>
</feature>
<name>D5JG59_DUGJA</name>
<gene>
    <name evidence="15" type="primary">TRAF-2A</name>
</gene>
<feature type="domain" description="TRAF-type" evidence="14">
    <location>
        <begin position="58"/>
        <end position="108"/>
    </location>
</feature>
<keyword evidence="2" id="KW-0963">Cytoplasm</keyword>
<dbReference type="Gene3D" id="2.60.210.10">
    <property type="entry name" value="Apoptosis, Tumor Necrosis Factor Receptor Associated Protein 2, Chain A"/>
    <property type="match status" value="1"/>
</dbReference>
<dbReference type="Pfam" id="PF02176">
    <property type="entry name" value="zf-TRAF"/>
    <property type="match status" value="2"/>
</dbReference>
<dbReference type="PROSITE" id="PS50145">
    <property type="entry name" value="ZF_TRAF"/>
    <property type="match status" value="2"/>
</dbReference>
<dbReference type="SUPFAM" id="SSF49599">
    <property type="entry name" value="TRAF domain-like"/>
    <property type="match status" value="1"/>
</dbReference>
<keyword evidence="8 11" id="KW-0862">Zinc</keyword>
<evidence type="ECO:0000256" key="8">
    <source>
        <dbReference type="ARBA" id="ARBA00022833"/>
    </source>
</evidence>
<evidence type="ECO:0000256" key="1">
    <source>
        <dbReference type="ARBA" id="ARBA00004496"/>
    </source>
</evidence>
<dbReference type="PIRSF" id="PIRSF015614">
    <property type="entry name" value="TRAF"/>
    <property type="match status" value="1"/>
</dbReference>
<dbReference type="InterPro" id="IPR008974">
    <property type="entry name" value="TRAF-like"/>
</dbReference>
<keyword evidence="10 12" id="KW-0175">Coiled coil</keyword>
<keyword evidence="7 11" id="KW-0863">Zinc-finger</keyword>